<feature type="region of interest" description="Disordered" evidence="1">
    <location>
        <begin position="154"/>
        <end position="181"/>
    </location>
</feature>
<keyword evidence="2" id="KW-0472">Membrane</keyword>
<dbReference type="RefSeq" id="WP_284031686.1">
    <property type="nucleotide sequence ID" value="NZ_CP126154.1"/>
</dbReference>
<dbReference type="AlphaFoldDB" id="A0ABD5W507"/>
<keyword evidence="2" id="KW-1133">Transmembrane helix</keyword>
<gene>
    <name evidence="3" type="ORF">ACFQL9_00905</name>
</gene>
<accession>A0ABD5W507</accession>
<feature type="transmembrane region" description="Helical" evidence="2">
    <location>
        <begin position="97"/>
        <end position="113"/>
    </location>
</feature>
<comment type="caution">
    <text evidence="3">The sequence shown here is derived from an EMBL/GenBank/DDBJ whole genome shotgun (WGS) entry which is preliminary data.</text>
</comment>
<organism evidence="3 4">
    <name type="scientific">Halobaculum lipolyticum</name>
    <dbReference type="NCBI Taxonomy" id="3032001"/>
    <lineage>
        <taxon>Archaea</taxon>
        <taxon>Methanobacteriati</taxon>
        <taxon>Methanobacteriota</taxon>
        <taxon>Stenosarchaea group</taxon>
        <taxon>Halobacteria</taxon>
        <taxon>Halobacteriales</taxon>
        <taxon>Haloferacaceae</taxon>
        <taxon>Halobaculum</taxon>
    </lineage>
</organism>
<evidence type="ECO:0000313" key="3">
    <source>
        <dbReference type="EMBL" id="MFC7068186.1"/>
    </source>
</evidence>
<feature type="compositionally biased region" description="Gly residues" evidence="1">
    <location>
        <begin position="1"/>
        <end position="11"/>
    </location>
</feature>
<evidence type="ECO:0000313" key="4">
    <source>
        <dbReference type="Proteomes" id="UP001596461"/>
    </source>
</evidence>
<keyword evidence="2" id="KW-0812">Transmembrane</keyword>
<dbReference type="Proteomes" id="UP001596461">
    <property type="component" value="Unassembled WGS sequence"/>
</dbReference>
<dbReference type="EMBL" id="JBHTAH010000001">
    <property type="protein sequence ID" value="MFC7068186.1"/>
    <property type="molecule type" value="Genomic_DNA"/>
</dbReference>
<dbReference type="GeneID" id="81126603"/>
<sequence length="181" mass="18907">MSDTGAGGRGATAGEAPQEPPEEPYLAAAAADRWDVLRYEEADGAVHRVVPAGAGSSVVTTYERRGRSRRRLVLALVPLAAVGLPAAGWLFADAYGLAVGAVVAAITAAIIVRRHVSEDPEDRTDVPEVVDASASAETARSYGLENDDTIADAEAYLAANPDATPDRSPEDALDAAQRRNR</sequence>
<feature type="region of interest" description="Disordered" evidence="1">
    <location>
        <begin position="1"/>
        <end position="25"/>
    </location>
</feature>
<evidence type="ECO:0000256" key="2">
    <source>
        <dbReference type="SAM" id="Phobius"/>
    </source>
</evidence>
<protein>
    <submittedName>
        <fullName evidence="3">Uncharacterized protein</fullName>
    </submittedName>
</protein>
<keyword evidence="4" id="KW-1185">Reference proteome</keyword>
<proteinExistence type="predicted"/>
<name>A0ABD5W507_9EURY</name>
<reference evidence="3 4" key="1">
    <citation type="journal article" date="2019" name="Int. J. Syst. Evol. Microbiol.">
        <title>The Global Catalogue of Microorganisms (GCM) 10K type strain sequencing project: providing services to taxonomists for standard genome sequencing and annotation.</title>
        <authorList>
            <consortium name="The Broad Institute Genomics Platform"/>
            <consortium name="The Broad Institute Genome Sequencing Center for Infectious Disease"/>
            <person name="Wu L."/>
            <person name="Ma J."/>
        </authorList>
    </citation>
    <scope>NUCLEOTIDE SEQUENCE [LARGE SCALE GENOMIC DNA]</scope>
    <source>
        <strain evidence="3 4">DT31</strain>
    </source>
</reference>
<feature type="transmembrane region" description="Helical" evidence="2">
    <location>
        <begin position="72"/>
        <end position="91"/>
    </location>
</feature>
<evidence type="ECO:0000256" key="1">
    <source>
        <dbReference type="SAM" id="MobiDB-lite"/>
    </source>
</evidence>